<evidence type="ECO:0000313" key="1">
    <source>
        <dbReference type="EMBL" id="KAG8198325.1"/>
    </source>
</evidence>
<reference evidence="1 2" key="1">
    <citation type="journal article" date="2022" name="Nat. Ecol. Evol.">
        <title>A masculinizing supergene underlies an exaggerated male reproductive morph in a spider.</title>
        <authorList>
            <person name="Hendrickx F."/>
            <person name="De Corte Z."/>
            <person name="Sonet G."/>
            <person name="Van Belleghem S.M."/>
            <person name="Kostlbacher S."/>
            <person name="Vangestel C."/>
        </authorList>
    </citation>
    <scope>NUCLEOTIDE SEQUENCE [LARGE SCALE GENOMIC DNA]</scope>
    <source>
        <strain evidence="1">W744_W776</strain>
    </source>
</reference>
<dbReference type="Proteomes" id="UP000827092">
    <property type="component" value="Unassembled WGS sequence"/>
</dbReference>
<proteinExistence type="predicted"/>
<gene>
    <name evidence="1" type="ORF">JTE90_021575</name>
</gene>
<dbReference type="EMBL" id="JAFNEN010000041">
    <property type="protein sequence ID" value="KAG8198325.1"/>
    <property type="molecule type" value="Genomic_DNA"/>
</dbReference>
<evidence type="ECO:0000313" key="2">
    <source>
        <dbReference type="Proteomes" id="UP000827092"/>
    </source>
</evidence>
<dbReference type="AlphaFoldDB" id="A0AAV6VPA9"/>
<keyword evidence="2" id="KW-1185">Reference proteome</keyword>
<name>A0AAV6VPA9_9ARAC</name>
<organism evidence="1 2">
    <name type="scientific">Oedothorax gibbosus</name>
    <dbReference type="NCBI Taxonomy" id="931172"/>
    <lineage>
        <taxon>Eukaryota</taxon>
        <taxon>Metazoa</taxon>
        <taxon>Ecdysozoa</taxon>
        <taxon>Arthropoda</taxon>
        <taxon>Chelicerata</taxon>
        <taxon>Arachnida</taxon>
        <taxon>Araneae</taxon>
        <taxon>Araneomorphae</taxon>
        <taxon>Entelegynae</taxon>
        <taxon>Araneoidea</taxon>
        <taxon>Linyphiidae</taxon>
        <taxon>Erigoninae</taxon>
        <taxon>Oedothorax</taxon>
    </lineage>
</organism>
<protein>
    <submittedName>
        <fullName evidence="1">Uncharacterized protein</fullName>
    </submittedName>
</protein>
<sequence>MTHAHYLLYPISHKHGAEHGKAVDGTEGSVRKGYTKVTGKTRLKPPGTIFYFLLWCQPCWVWGALGTQVHSPLADCIYFFAFDPLSQGHSILIKCRAVMPPLDEW</sequence>
<accession>A0AAV6VPA9</accession>
<comment type="caution">
    <text evidence="1">The sequence shown here is derived from an EMBL/GenBank/DDBJ whole genome shotgun (WGS) entry which is preliminary data.</text>
</comment>